<evidence type="ECO:0000313" key="2">
    <source>
        <dbReference type="Proteomes" id="UP000267250"/>
    </source>
</evidence>
<dbReference type="KEGG" id="aft:BBF96_02405"/>
<dbReference type="AlphaFoldDB" id="A0A3Q9HNZ4"/>
<dbReference type="EMBL" id="CP016379">
    <property type="protein sequence ID" value="AZR72342.1"/>
    <property type="molecule type" value="Genomic_DNA"/>
</dbReference>
<sequence length="77" mass="9352">MVKNLKKLLTIRFRERWARYEKSVVVEELIINGTHYVREEVKSTLYEAKKLMGLTGVWNRIRRRVERYQKSKTPKEA</sequence>
<evidence type="ECO:0000313" key="1">
    <source>
        <dbReference type="EMBL" id="AZR72342.1"/>
    </source>
</evidence>
<dbReference type="Proteomes" id="UP000267250">
    <property type="component" value="Chromosome"/>
</dbReference>
<protein>
    <submittedName>
        <fullName evidence="1">Uncharacterized protein</fullName>
    </submittedName>
</protein>
<organism evidence="1 2">
    <name type="scientific">Anoxybacter fermentans</name>
    <dbReference type="NCBI Taxonomy" id="1323375"/>
    <lineage>
        <taxon>Bacteria</taxon>
        <taxon>Bacillati</taxon>
        <taxon>Bacillota</taxon>
        <taxon>Clostridia</taxon>
        <taxon>Halanaerobiales</taxon>
        <taxon>Anoxybacter</taxon>
    </lineage>
</organism>
<name>A0A3Q9HNZ4_9FIRM</name>
<proteinExistence type="predicted"/>
<accession>A0A3Q9HNZ4</accession>
<gene>
    <name evidence="1" type="ORF">BBF96_02405</name>
</gene>
<reference evidence="1 2" key="1">
    <citation type="submission" date="2016-07" db="EMBL/GenBank/DDBJ databases">
        <title>Genome and transcriptome analysis of iron-reducing fermentative bacteria Anoxybacter fermentans.</title>
        <authorList>
            <person name="Zeng X."/>
            <person name="Shao Z."/>
        </authorList>
    </citation>
    <scope>NUCLEOTIDE SEQUENCE [LARGE SCALE GENOMIC DNA]</scope>
    <source>
        <strain evidence="1 2">DY22613</strain>
    </source>
</reference>
<keyword evidence="2" id="KW-1185">Reference proteome</keyword>
<dbReference type="RefSeq" id="WP_127015675.1">
    <property type="nucleotide sequence ID" value="NZ_CP016379.1"/>
</dbReference>